<keyword evidence="1" id="KW-0472">Membrane</keyword>
<dbReference type="RefSeq" id="WP_120100445.1">
    <property type="nucleotide sequence ID" value="NZ_QKNY01000003.1"/>
</dbReference>
<evidence type="ECO:0000313" key="3">
    <source>
        <dbReference type="Proteomes" id="UP000276588"/>
    </source>
</evidence>
<feature type="transmembrane region" description="Helical" evidence="1">
    <location>
        <begin position="20"/>
        <end position="37"/>
    </location>
</feature>
<keyword evidence="1" id="KW-0812">Transmembrane</keyword>
<accession>A0A3A6PSW5</accession>
<evidence type="ECO:0000313" key="2">
    <source>
        <dbReference type="EMBL" id="RJX44745.1"/>
    </source>
</evidence>
<name>A0A3A6PSW5_9EURY</name>
<dbReference type="InterPro" id="IPR055898">
    <property type="entry name" value="DUF7475"/>
</dbReference>
<dbReference type="EMBL" id="QKNY01000003">
    <property type="protein sequence ID" value="RJX44745.1"/>
    <property type="molecule type" value="Genomic_DNA"/>
</dbReference>
<sequence>MSNTAATSSTAGIQWPDNTLGYVAILAAIITGVLHLLAVTRAIQFSQTLAILFALNGLGFLGGIGVYLTRYWRRSLFLVAAAYSIITILALFAFQGWSIEAFYMGGSLNPIAVISKVAEAVLAGSALVLYSQADA</sequence>
<comment type="caution">
    <text evidence="2">The sequence shown here is derived from an EMBL/GenBank/DDBJ whole genome shotgun (WGS) entry which is preliminary data.</text>
</comment>
<dbReference type="Proteomes" id="UP000276588">
    <property type="component" value="Unassembled WGS sequence"/>
</dbReference>
<dbReference type="Pfam" id="PF24287">
    <property type="entry name" value="DUF7475"/>
    <property type="match status" value="1"/>
</dbReference>
<proteinExistence type="predicted"/>
<evidence type="ECO:0000256" key="1">
    <source>
        <dbReference type="SAM" id="Phobius"/>
    </source>
</evidence>
<feature type="transmembrane region" description="Helical" evidence="1">
    <location>
        <begin position="49"/>
        <end position="69"/>
    </location>
</feature>
<organism evidence="2 3">
    <name type="scientific">Halonotius aquaticus</name>
    <dbReference type="NCBI Taxonomy" id="2216978"/>
    <lineage>
        <taxon>Archaea</taxon>
        <taxon>Methanobacteriati</taxon>
        <taxon>Methanobacteriota</taxon>
        <taxon>Stenosarchaea group</taxon>
        <taxon>Halobacteria</taxon>
        <taxon>Halobacteriales</taxon>
        <taxon>Haloferacaceae</taxon>
        <taxon>Halonotius</taxon>
    </lineage>
</organism>
<keyword evidence="3" id="KW-1185">Reference proteome</keyword>
<dbReference type="AlphaFoldDB" id="A0A3A6PSW5"/>
<feature type="transmembrane region" description="Helical" evidence="1">
    <location>
        <begin position="75"/>
        <end position="94"/>
    </location>
</feature>
<protein>
    <submittedName>
        <fullName evidence="2">Uncharacterized protein</fullName>
    </submittedName>
</protein>
<gene>
    <name evidence="2" type="ORF">DM826_01145</name>
</gene>
<reference evidence="2 3" key="1">
    <citation type="submission" date="2018-06" db="EMBL/GenBank/DDBJ databases">
        <title>Halonotius sp. F13-13 a new haloarchaeeon isolated from a solar saltern from Isla Cristina, Huelva, Spain.</title>
        <authorList>
            <person name="Duran-Viseras A."/>
            <person name="Sanchez-Porro C."/>
            <person name="Ventosa A."/>
        </authorList>
    </citation>
    <scope>NUCLEOTIDE SEQUENCE [LARGE SCALE GENOMIC DNA]</scope>
    <source>
        <strain evidence="2 3">F13-13</strain>
    </source>
</reference>
<keyword evidence="1" id="KW-1133">Transmembrane helix</keyword>